<dbReference type="Proteomes" id="UP001162480">
    <property type="component" value="Chromosome 23"/>
</dbReference>
<evidence type="ECO:0000313" key="2">
    <source>
        <dbReference type="EMBL" id="CAI9739767.1"/>
    </source>
</evidence>
<dbReference type="EMBL" id="OX597836">
    <property type="protein sequence ID" value="CAI9739767.1"/>
    <property type="molecule type" value="Genomic_DNA"/>
</dbReference>
<keyword evidence="1" id="KW-1133">Transmembrane helix</keyword>
<sequence>MDFGGFDTLVNLTLYHHHHHHPVDPFYHGPSFPSRPCSDGILFLYSSDVGAVVHNRYSPLPDAVKLQLNCCPKYAAVMQLQLYCCSCRLYLVFFFVVGGGVFLF</sequence>
<feature type="transmembrane region" description="Helical" evidence="1">
    <location>
        <begin position="82"/>
        <end position="103"/>
    </location>
</feature>
<keyword evidence="1" id="KW-0472">Membrane</keyword>
<evidence type="ECO:0000256" key="1">
    <source>
        <dbReference type="SAM" id="Phobius"/>
    </source>
</evidence>
<reference evidence="2" key="1">
    <citation type="submission" date="2023-08" db="EMBL/GenBank/DDBJ databases">
        <authorList>
            <person name="Alioto T."/>
            <person name="Alioto T."/>
            <person name="Gomez Garrido J."/>
        </authorList>
    </citation>
    <scope>NUCLEOTIDE SEQUENCE</scope>
</reference>
<keyword evidence="3" id="KW-1185">Reference proteome</keyword>
<proteinExistence type="predicted"/>
<dbReference type="AlphaFoldDB" id="A0AA36BU03"/>
<organism evidence="2 3">
    <name type="scientific">Octopus vulgaris</name>
    <name type="common">Common octopus</name>
    <dbReference type="NCBI Taxonomy" id="6645"/>
    <lineage>
        <taxon>Eukaryota</taxon>
        <taxon>Metazoa</taxon>
        <taxon>Spiralia</taxon>
        <taxon>Lophotrochozoa</taxon>
        <taxon>Mollusca</taxon>
        <taxon>Cephalopoda</taxon>
        <taxon>Coleoidea</taxon>
        <taxon>Octopodiformes</taxon>
        <taxon>Octopoda</taxon>
        <taxon>Incirrata</taxon>
        <taxon>Octopodidae</taxon>
        <taxon>Octopus</taxon>
    </lineage>
</organism>
<gene>
    <name evidence="2" type="ORF">OCTVUL_1B003993</name>
</gene>
<protein>
    <submittedName>
        <fullName evidence="2">Uncharacterized protein</fullName>
    </submittedName>
</protein>
<accession>A0AA36BU03</accession>
<evidence type="ECO:0000313" key="3">
    <source>
        <dbReference type="Proteomes" id="UP001162480"/>
    </source>
</evidence>
<name>A0AA36BU03_OCTVU</name>
<keyword evidence="1" id="KW-0812">Transmembrane</keyword>